<evidence type="ECO:0000313" key="9">
    <source>
        <dbReference type="EMBL" id="KAF3434447.1"/>
    </source>
</evidence>
<dbReference type="Pfam" id="PF04844">
    <property type="entry name" value="Ovate"/>
    <property type="match status" value="1"/>
</dbReference>
<dbReference type="OrthoDB" id="689823at2759"/>
<dbReference type="PANTHER" id="PTHR33057:SF26">
    <property type="entry name" value="TRANSCRIPTION REPRESSOR OFP13"/>
    <property type="match status" value="1"/>
</dbReference>
<evidence type="ECO:0000256" key="4">
    <source>
        <dbReference type="ARBA" id="ARBA00023163"/>
    </source>
</evidence>
<gene>
    <name evidence="9" type="ORF">FNV43_RR25550</name>
</gene>
<dbReference type="Proteomes" id="UP000796880">
    <property type="component" value="Unassembled WGS sequence"/>
</dbReference>
<evidence type="ECO:0000256" key="3">
    <source>
        <dbReference type="ARBA" id="ARBA00023015"/>
    </source>
</evidence>
<dbReference type="NCBIfam" id="TIGR01568">
    <property type="entry name" value="A_thal_3678"/>
    <property type="match status" value="1"/>
</dbReference>
<evidence type="ECO:0000259" key="8">
    <source>
        <dbReference type="PROSITE" id="PS51754"/>
    </source>
</evidence>
<proteinExistence type="predicted"/>
<evidence type="ECO:0000256" key="1">
    <source>
        <dbReference type="ARBA" id="ARBA00004123"/>
    </source>
</evidence>
<evidence type="ECO:0000256" key="5">
    <source>
        <dbReference type="ARBA" id="ARBA00023242"/>
    </source>
</evidence>
<keyword evidence="4 6" id="KW-0804">Transcription</keyword>
<keyword evidence="5 6" id="KW-0539">Nucleus</keyword>
<dbReference type="EMBL" id="VOIH02000011">
    <property type="protein sequence ID" value="KAF3434447.1"/>
    <property type="molecule type" value="Genomic_DNA"/>
</dbReference>
<dbReference type="GO" id="GO:0045892">
    <property type="term" value="P:negative regulation of DNA-templated transcription"/>
    <property type="evidence" value="ECO:0007669"/>
    <property type="project" value="UniProtKB-UniRule"/>
</dbReference>
<comment type="subcellular location">
    <subcellularLocation>
        <location evidence="1 6">Nucleus</location>
    </subcellularLocation>
</comment>
<keyword evidence="10" id="KW-1185">Reference proteome</keyword>
<dbReference type="PROSITE" id="PS51754">
    <property type="entry name" value="OVATE"/>
    <property type="match status" value="1"/>
</dbReference>
<sequence length="273" mass="30083">MAKKIKMKLLPSLFKTNYVDETTTNTTDPVHQWHYYLPSCNHPKTLSFRAGHGGGDDIIKTVNSVFLDPVVDNHGIETPDSWFTSSSECASFSTESEEFDGESLEMVVRGARSERLFFEPGDTSSILDKTKEEAAGEACSGGGDNEFDPFKESLVLAMESEDPYEDFRRSMEEMVECHGLKDWECLEELLGWYLKVNGKDNHGFIVEAFVDLLVSLSVNGGANNNNNNSSTVNNDSTSFSSAISSFSSSSPSSSPLVICPSQGHEVEIEVQED</sequence>
<dbReference type="InterPro" id="IPR038933">
    <property type="entry name" value="Ovate"/>
</dbReference>
<accession>A0A8K0DNJ9</accession>
<dbReference type="AlphaFoldDB" id="A0A8K0DNJ9"/>
<feature type="domain" description="OVATE" evidence="8">
    <location>
        <begin position="156"/>
        <end position="215"/>
    </location>
</feature>
<reference evidence="9" key="1">
    <citation type="submission" date="2020-03" db="EMBL/GenBank/DDBJ databases">
        <title>A high-quality chromosome-level genome assembly of a woody plant with both climbing and erect habits, Rhamnella rubrinervis.</title>
        <authorList>
            <person name="Lu Z."/>
            <person name="Yang Y."/>
            <person name="Zhu X."/>
            <person name="Sun Y."/>
        </authorList>
    </citation>
    <scope>NUCLEOTIDE SEQUENCE</scope>
    <source>
        <strain evidence="9">BYM</strain>
        <tissue evidence="9">Leaf</tissue>
    </source>
</reference>
<evidence type="ECO:0000313" key="10">
    <source>
        <dbReference type="Proteomes" id="UP000796880"/>
    </source>
</evidence>
<evidence type="ECO:0000256" key="7">
    <source>
        <dbReference type="SAM" id="MobiDB-lite"/>
    </source>
</evidence>
<comment type="caution">
    <text evidence="9">The sequence shown here is derived from an EMBL/GenBank/DDBJ whole genome shotgun (WGS) entry which is preliminary data.</text>
</comment>
<keyword evidence="2 6" id="KW-0678">Repressor</keyword>
<comment type="function">
    <text evidence="6">Transcriptional repressor that regulates multiple aspects of plant growth and development.</text>
</comment>
<evidence type="ECO:0000256" key="6">
    <source>
        <dbReference type="RuleBase" id="RU367028"/>
    </source>
</evidence>
<keyword evidence="3 6" id="KW-0805">Transcription regulation</keyword>
<dbReference type="InterPro" id="IPR006458">
    <property type="entry name" value="Ovate_C"/>
</dbReference>
<evidence type="ECO:0000256" key="2">
    <source>
        <dbReference type="ARBA" id="ARBA00022491"/>
    </source>
</evidence>
<name>A0A8K0DNJ9_9ROSA</name>
<organism evidence="9 10">
    <name type="scientific">Rhamnella rubrinervis</name>
    <dbReference type="NCBI Taxonomy" id="2594499"/>
    <lineage>
        <taxon>Eukaryota</taxon>
        <taxon>Viridiplantae</taxon>
        <taxon>Streptophyta</taxon>
        <taxon>Embryophyta</taxon>
        <taxon>Tracheophyta</taxon>
        <taxon>Spermatophyta</taxon>
        <taxon>Magnoliopsida</taxon>
        <taxon>eudicotyledons</taxon>
        <taxon>Gunneridae</taxon>
        <taxon>Pentapetalae</taxon>
        <taxon>rosids</taxon>
        <taxon>fabids</taxon>
        <taxon>Rosales</taxon>
        <taxon>Rhamnaceae</taxon>
        <taxon>rhamnoid group</taxon>
        <taxon>Rhamneae</taxon>
        <taxon>Rhamnella</taxon>
    </lineage>
</organism>
<protein>
    <recommendedName>
        <fullName evidence="6">Transcription repressor</fullName>
    </recommendedName>
    <alternativeName>
        <fullName evidence="6">Ovate family protein</fullName>
    </alternativeName>
</protein>
<feature type="region of interest" description="Disordered" evidence="7">
    <location>
        <begin position="244"/>
        <end position="273"/>
    </location>
</feature>
<dbReference type="GO" id="GO:0005634">
    <property type="term" value="C:nucleus"/>
    <property type="evidence" value="ECO:0007669"/>
    <property type="project" value="UniProtKB-SubCell"/>
</dbReference>
<feature type="compositionally biased region" description="Low complexity" evidence="7">
    <location>
        <begin position="244"/>
        <end position="254"/>
    </location>
</feature>
<dbReference type="PANTHER" id="PTHR33057">
    <property type="entry name" value="TRANSCRIPTION REPRESSOR OFP7-RELATED"/>
    <property type="match status" value="1"/>
</dbReference>